<evidence type="ECO:0000313" key="3">
    <source>
        <dbReference type="Proteomes" id="UP000824262"/>
    </source>
</evidence>
<keyword evidence="1" id="KW-1133">Transmembrane helix</keyword>
<comment type="caution">
    <text evidence="2">The sequence shown here is derived from an EMBL/GenBank/DDBJ whole genome shotgun (WGS) entry which is preliminary data.</text>
</comment>
<accession>A0A9D0ZDK8</accession>
<evidence type="ECO:0000313" key="2">
    <source>
        <dbReference type="EMBL" id="HIQ78385.1"/>
    </source>
</evidence>
<proteinExistence type="predicted"/>
<organism evidence="2 3">
    <name type="scientific">Candidatus Scatomorpha intestinavium</name>
    <dbReference type="NCBI Taxonomy" id="2840922"/>
    <lineage>
        <taxon>Bacteria</taxon>
        <taxon>Bacillati</taxon>
        <taxon>Bacillota</taxon>
        <taxon>Clostridia</taxon>
        <taxon>Eubacteriales</taxon>
        <taxon>Candidatus Scatomorpha</taxon>
    </lineage>
</organism>
<name>A0A9D0ZDK8_9FIRM</name>
<evidence type="ECO:0000256" key="1">
    <source>
        <dbReference type="SAM" id="Phobius"/>
    </source>
</evidence>
<feature type="transmembrane region" description="Helical" evidence="1">
    <location>
        <begin position="9"/>
        <end position="27"/>
    </location>
</feature>
<gene>
    <name evidence="2" type="ORF">IAB77_03905</name>
</gene>
<keyword evidence="1" id="KW-0472">Membrane</keyword>
<dbReference type="EMBL" id="DVGA01000041">
    <property type="protein sequence ID" value="HIQ78385.1"/>
    <property type="molecule type" value="Genomic_DNA"/>
</dbReference>
<feature type="transmembrane region" description="Helical" evidence="1">
    <location>
        <begin position="33"/>
        <end position="54"/>
    </location>
</feature>
<keyword evidence="1" id="KW-0812">Transmembrane</keyword>
<protein>
    <submittedName>
        <fullName evidence="2">Uncharacterized protein</fullName>
    </submittedName>
</protein>
<reference evidence="2" key="1">
    <citation type="submission" date="2020-10" db="EMBL/GenBank/DDBJ databases">
        <authorList>
            <person name="Gilroy R."/>
        </authorList>
    </citation>
    <scope>NUCLEOTIDE SEQUENCE</scope>
    <source>
        <strain evidence="2">ChiBcolR7-354</strain>
    </source>
</reference>
<reference evidence="2" key="2">
    <citation type="journal article" date="2021" name="PeerJ">
        <title>Extensive microbial diversity within the chicken gut microbiome revealed by metagenomics and culture.</title>
        <authorList>
            <person name="Gilroy R."/>
            <person name="Ravi A."/>
            <person name="Getino M."/>
            <person name="Pursley I."/>
            <person name="Horton D.L."/>
            <person name="Alikhan N.F."/>
            <person name="Baker D."/>
            <person name="Gharbi K."/>
            <person name="Hall N."/>
            <person name="Watson M."/>
            <person name="Adriaenssens E.M."/>
            <person name="Foster-Nyarko E."/>
            <person name="Jarju S."/>
            <person name="Secka A."/>
            <person name="Antonio M."/>
            <person name="Oren A."/>
            <person name="Chaudhuri R.R."/>
            <person name="La Ragione R."/>
            <person name="Hildebrand F."/>
            <person name="Pallen M.J."/>
        </authorList>
    </citation>
    <scope>NUCLEOTIDE SEQUENCE</scope>
    <source>
        <strain evidence="2">ChiBcolR7-354</strain>
    </source>
</reference>
<dbReference type="Proteomes" id="UP000824262">
    <property type="component" value="Unassembled WGS sequence"/>
</dbReference>
<sequence>MSFQTAKKTVITLMAVIVVFCVTALIMRGSNEPVAAILSYSALALLAFLTFTIFKWLRCPYCGKVLLRKLVWLKVCPECKRNLDTGLREKKKSKGGVR</sequence>
<dbReference type="AlphaFoldDB" id="A0A9D0ZDK8"/>